<evidence type="ECO:0000256" key="7">
    <source>
        <dbReference type="ARBA" id="ARBA00022989"/>
    </source>
</evidence>
<evidence type="ECO:0000256" key="6">
    <source>
        <dbReference type="ARBA" id="ARBA00022976"/>
    </source>
</evidence>
<reference evidence="12" key="1">
    <citation type="submission" date="2021-02" db="EMBL/GenBank/DDBJ databases">
        <authorList>
            <person name="Nowell W R."/>
        </authorList>
    </citation>
    <scope>NUCLEOTIDE SEQUENCE</scope>
</reference>
<evidence type="ECO:0000256" key="3">
    <source>
        <dbReference type="ARBA" id="ARBA00015303"/>
    </source>
</evidence>
<dbReference type="Gene3D" id="3.40.630.10">
    <property type="entry name" value="Zn peptidases"/>
    <property type="match status" value="1"/>
</dbReference>
<dbReference type="GO" id="GO:0016485">
    <property type="term" value="P:protein processing"/>
    <property type="evidence" value="ECO:0007669"/>
    <property type="project" value="InterPro"/>
</dbReference>
<dbReference type="PANTHER" id="PTHR21092:SF0">
    <property type="entry name" value="NICASTRIN"/>
    <property type="match status" value="1"/>
</dbReference>
<organism evidence="12 13">
    <name type="scientific">Rotaria sordida</name>
    <dbReference type="NCBI Taxonomy" id="392033"/>
    <lineage>
        <taxon>Eukaryota</taxon>
        <taxon>Metazoa</taxon>
        <taxon>Spiralia</taxon>
        <taxon>Gnathifera</taxon>
        <taxon>Rotifera</taxon>
        <taxon>Eurotatoria</taxon>
        <taxon>Bdelloidea</taxon>
        <taxon>Philodinida</taxon>
        <taxon>Philodinidae</taxon>
        <taxon>Rotaria</taxon>
    </lineage>
</organism>
<feature type="transmembrane region" description="Helical" evidence="10">
    <location>
        <begin position="636"/>
        <end position="656"/>
    </location>
</feature>
<keyword evidence="6" id="KW-0914">Notch signaling pathway</keyword>
<sequence>MINNVLFNRIYLVFILLSTQCLTLKLRSIQLNMYMTSSFDFCMRYLTKNSMTGCSSHKSGNRGRLIDISSLNELISYKYSYPIIVLIPARKDILDFAIFHAPMIVGILIDGKIMNITDKHFTEVNTCPEDLIGLSISTNCSIRKNKYGIDFRRIFIDKPIFLLTNQTMVDNLRKISYLYNQQQISKGRYINAHMKSYPYGIKNAQICNRRSKSTYFGEAYFKHYSIKCRSPMINIVWSIFNAISIKNTRPSKSVIIFYTKFDFFSIFQPTNAGAQSTAFGVITLLGLAWLLGRINLTQLLITNNNNNINKDIVLLFINGENWNYYGTFELSKIILEKRFPYKIDKSSHQDNLHPIEPEHIDIIINIDQLGINHNHTYILYDNIHPFLEKFKEVSSTLITFEQISDRLNSLNDFRFLNISTLAILTNVYEDMNPFYNSYQDTLIYIKDYSPIENHIYTLLKTICSYFNLPICLNDLSIEMKQALNDRIQALFDCFLRSNCSNLISETNETSIFYFKEILNNMKENFSFLQPVLHQSDVKKYINNHFFDASSYIHDILLNWIAIRMTNTSKNLCNEIGDVFQFKIYQKSTETCLYGSVNSINLIRNIDETIDDRIIFTSNYDEPELLVYMIDETKKDIIMLICGIILFICGFILTYFLKNLLSVILNYEENF</sequence>
<keyword evidence="9" id="KW-0325">Glycoprotein</keyword>
<comment type="caution">
    <text evidence="12">The sequence shown here is derived from an EMBL/GenBank/DDBJ whole genome shotgun (WGS) entry which is preliminary data.</text>
</comment>
<dbReference type="Pfam" id="PF18266">
    <property type="entry name" value="Ncstrn_small"/>
    <property type="match status" value="1"/>
</dbReference>
<dbReference type="PANTHER" id="PTHR21092">
    <property type="entry name" value="NICASTRIN"/>
    <property type="match status" value="1"/>
</dbReference>
<evidence type="ECO:0000256" key="2">
    <source>
        <dbReference type="ARBA" id="ARBA00007717"/>
    </source>
</evidence>
<dbReference type="InterPro" id="IPR008710">
    <property type="entry name" value="Nicastrin"/>
</dbReference>
<keyword evidence="4 10" id="KW-0812">Transmembrane</keyword>
<evidence type="ECO:0000256" key="10">
    <source>
        <dbReference type="SAM" id="Phobius"/>
    </source>
</evidence>
<evidence type="ECO:0000256" key="8">
    <source>
        <dbReference type="ARBA" id="ARBA00023136"/>
    </source>
</evidence>
<feature type="domain" description="Nicastrin small lobe" evidence="11">
    <location>
        <begin position="42"/>
        <end position="184"/>
    </location>
</feature>
<evidence type="ECO:0000256" key="1">
    <source>
        <dbReference type="ARBA" id="ARBA00004479"/>
    </source>
</evidence>
<evidence type="ECO:0000259" key="11">
    <source>
        <dbReference type="Pfam" id="PF18266"/>
    </source>
</evidence>
<dbReference type="EMBL" id="CAJNOT010000840">
    <property type="protein sequence ID" value="CAF1092218.1"/>
    <property type="molecule type" value="Genomic_DNA"/>
</dbReference>
<dbReference type="AlphaFoldDB" id="A0A814NLU1"/>
<evidence type="ECO:0000313" key="12">
    <source>
        <dbReference type="EMBL" id="CAF1092218.1"/>
    </source>
</evidence>
<name>A0A814NLU1_9BILA</name>
<proteinExistence type="inferred from homology"/>
<keyword evidence="5" id="KW-0732">Signal</keyword>
<comment type="similarity">
    <text evidence="2">Belongs to the nicastrin family.</text>
</comment>
<dbReference type="GO" id="GO:0007219">
    <property type="term" value="P:Notch signaling pathway"/>
    <property type="evidence" value="ECO:0007669"/>
    <property type="project" value="UniProtKB-KW"/>
</dbReference>
<keyword evidence="8 10" id="KW-0472">Membrane</keyword>
<gene>
    <name evidence="12" type="ORF">ZHD862_LOCUS17155</name>
</gene>
<evidence type="ECO:0000256" key="4">
    <source>
        <dbReference type="ARBA" id="ARBA00022692"/>
    </source>
</evidence>
<dbReference type="InterPro" id="IPR041084">
    <property type="entry name" value="Ncstrn_small"/>
</dbReference>
<comment type="subcellular location">
    <subcellularLocation>
        <location evidence="1">Membrane</location>
        <topology evidence="1">Single-pass type I membrane protein</topology>
    </subcellularLocation>
</comment>
<accession>A0A814NLU1</accession>
<feature type="transmembrane region" description="Helical" evidence="10">
    <location>
        <begin position="6"/>
        <end position="26"/>
    </location>
</feature>
<keyword evidence="7 10" id="KW-1133">Transmembrane helix</keyword>
<dbReference type="Proteomes" id="UP000663864">
    <property type="component" value="Unassembled WGS sequence"/>
</dbReference>
<dbReference type="GO" id="GO:0005886">
    <property type="term" value="C:plasma membrane"/>
    <property type="evidence" value="ECO:0007669"/>
    <property type="project" value="UniProtKB-ARBA"/>
</dbReference>
<evidence type="ECO:0000256" key="5">
    <source>
        <dbReference type="ARBA" id="ARBA00022729"/>
    </source>
</evidence>
<evidence type="ECO:0000313" key="13">
    <source>
        <dbReference type="Proteomes" id="UP000663864"/>
    </source>
</evidence>
<dbReference type="Pfam" id="PF05450">
    <property type="entry name" value="Nicastrin"/>
    <property type="match status" value="1"/>
</dbReference>
<dbReference type="SUPFAM" id="SSF53187">
    <property type="entry name" value="Zn-dependent exopeptidases"/>
    <property type="match status" value="1"/>
</dbReference>
<protein>
    <recommendedName>
        <fullName evidence="3">Nicastrin</fullName>
    </recommendedName>
</protein>
<evidence type="ECO:0000256" key="9">
    <source>
        <dbReference type="ARBA" id="ARBA00023180"/>
    </source>
</evidence>